<evidence type="ECO:0000256" key="3">
    <source>
        <dbReference type="ARBA" id="ARBA00022729"/>
    </source>
</evidence>
<feature type="signal peptide" evidence="6">
    <location>
        <begin position="1"/>
        <end position="20"/>
    </location>
</feature>
<dbReference type="SUPFAM" id="SSF48452">
    <property type="entry name" value="TPR-like"/>
    <property type="match status" value="1"/>
</dbReference>
<keyword evidence="10" id="KW-1185">Reference proteome</keyword>
<dbReference type="GO" id="GO:0009279">
    <property type="term" value="C:cell outer membrane"/>
    <property type="evidence" value="ECO:0007669"/>
    <property type="project" value="UniProtKB-SubCell"/>
</dbReference>
<evidence type="ECO:0000259" key="8">
    <source>
        <dbReference type="Pfam" id="PF14322"/>
    </source>
</evidence>
<dbReference type="InterPro" id="IPR033985">
    <property type="entry name" value="SusD-like_N"/>
</dbReference>
<evidence type="ECO:0000256" key="1">
    <source>
        <dbReference type="ARBA" id="ARBA00004442"/>
    </source>
</evidence>
<dbReference type="Pfam" id="PF14322">
    <property type="entry name" value="SusD-like_3"/>
    <property type="match status" value="1"/>
</dbReference>
<sequence length="501" mass="56505">MRIYKIVSALFLVFALGACESELDLQPESTLTYNGFWESEEAARAAQVGLYANFRNYNSTFWVMGEVRSDIWGGPTFESPSNLDLINQNISATQVPFGNWAGFYGYMHHINDFLLNIENIEFDNEADKAHLIGQVYGIRAFMYFTMLKTWGGVPISTEPLLDVNPSELAKARSSKEEVMALVKSDIARSLEAFGDDESFWNGQRTYWSKAASLVLKGKVYLWSGKLLGGGDTDYNEAKLALEEVQGMGFSLVENYNDLWGEENENNNEFIFKFDYTQDEAGNFYSGLFTGRSTEINATWDSYGNSMADFISNGGNRYGPSIKILEMIDNTEDARRDETFIRLYGNDEGHIPFDTEGYQASILKKFLGVVEAGSRLSNNDVPLFRYADVILLLAEAKNNLGEDPSEEINQIRMRAYGEDYTEAEDAYTGGSQVENTRAILDERLKEFIGEGKRWWDLRRAGGTFIFDEIESLDAAEAYKLELPISPGMIANNPLLEQTEGYE</sequence>
<feature type="domain" description="SusD-like N-terminal" evidence="8">
    <location>
        <begin position="23"/>
        <end position="221"/>
    </location>
</feature>
<dbReference type="EMBL" id="FOOH01000001">
    <property type="protein sequence ID" value="SFF58992.1"/>
    <property type="molecule type" value="Genomic_DNA"/>
</dbReference>
<evidence type="ECO:0000313" key="9">
    <source>
        <dbReference type="EMBL" id="SFF58992.1"/>
    </source>
</evidence>
<dbReference type="Proteomes" id="UP000199116">
    <property type="component" value="Unassembled WGS sequence"/>
</dbReference>
<dbReference type="Pfam" id="PF07980">
    <property type="entry name" value="SusD_RagB"/>
    <property type="match status" value="1"/>
</dbReference>
<feature type="domain" description="RagB/SusD" evidence="7">
    <location>
        <begin position="371"/>
        <end position="458"/>
    </location>
</feature>
<dbReference type="RefSeq" id="WP_093302077.1">
    <property type="nucleotide sequence ID" value="NZ_FOOH01000001.1"/>
</dbReference>
<dbReference type="AlphaFoldDB" id="A0A1I2JVY1"/>
<evidence type="ECO:0000256" key="4">
    <source>
        <dbReference type="ARBA" id="ARBA00023136"/>
    </source>
</evidence>
<dbReference type="InterPro" id="IPR012944">
    <property type="entry name" value="SusD_RagB_dom"/>
</dbReference>
<keyword evidence="3 6" id="KW-0732">Signal</keyword>
<evidence type="ECO:0000256" key="6">
    <source>
        <dbReference type="SAM" id="SignalP"/>
    </source>
</evidence>
<name>A0A1I2JVY1_9FLAO</name>
<protein>
    <submittedName>
        <fullName evidence="9">Starch-binding associating with outer membrane</fullName>
    </submittedName>
</protein>
<dbReference type="InterPro" id="IPR011990">
    <property type="entry name" value="TPR-like_helical_dom_sf"/>
</dbReference>
<organism evidence="9 10">
    <name type="scientific">Salegentibacter agarivorans</name>
    <dbReference type="NCBI Taxonomy" id="345907"/>
    <lineage>
        <taxon>Bacteria</taxon>
        <taxon>Pseudomonadati</taxon>
        <taxon>Bacteroidota</taxon>
        <taxon>Flavobacteriia</taxon>
        <taxon>Flavobacteriales</taxon>
        <taxon>Flavobacteriaceae</taxon>
        <taxon>Salegentibacter</taxon>
    </lineage>
</organism>
<proteinExistence type="inferred from homology"/>
<evidence type="ECO:0000259" key="7">
    <source>
        <dbReference type="Pfam" id="PF07980"/>
    </source>
</evidence>
<reference evidence="10" key="1">
    <citation type="submission" date="2016-10" db="EMBL/GenBank/DDBJ databases">
        <authorList>
            <person name="Varghese N."/>
            <person name="Submissions S."/>
        </authorList>
    </citation>
    <scope>NUCLEOTIDE SEQUENCE [LARGE SCALE GENOMIC DNA]</scope>
    <source>
        <strain evidence="10">DSM 23515</strain>
    </source>
</reference>
<evidence type="ECO:0000313" key="10">
    <source>
        <dbReference type="Proteomes" id="UP000199116"/>
    </source>
</evidence>
<accession>A0A1I2JVY1</accession>
<gene>
    <name evidence="9" type="ORF">SAMN04488033_101171</name>
</gene>
<feature type="chain" id="PRO_5011647015" evidence="6">
    <location>
        <begin position="21"/>
        <end position="501"/>
    </location>
</feature>
<dbReference type="Gene3D" id="1.25.40.390">
    <property type="match status" value="1"/>
</dbReference>
<evidence type="ECO:0000256" key="5">
    <source>
        <dbReference type="ARBA" id="ARBA00023237"/>
    </source>
</evidence>
<evidence type="ECO:0000256" key="2">
    <source>
        <dbReference type="ARBA" id="ARBA00006275"/>
    </source>
</evidence>
<dbReference type="PROSITE" id="PS51257">
    <property type="entry name" value="PROKAR_LIPOPROTEIN"/>
    <property type="match status" value="1"/>
</dbReference>
<keyword evidence="5" id="KW-0998">Cell outer membrane</keyword>
<keyword evidence="4" id="KW-0472">Membrane</keyword>
<comment type="subcellular location">
    <subcellularLocation>
        <location evidence="1">Cell outer membrane</location>
    </subcellularLocation>
</comment>
<dbReference type="CDD" id="cd08977">
    <property type="entry name" value="SusD"/>
    <property type="match status" value="1"/>
</dbReference>
<comment type="similarity">
    <text evidence="2">Belongs to the SusD family.</text>
</comment>